<evidence type="ECO:0000256" key="2">
    <source>
        <dbReference type="ARBA" id="ARBA00023110"/>
    </source>
</evidence>
<dbReference type="Pfam" id="PF00160">
    <property type="entry name" value="Pro_isomerase"/>
    <property type="match status" value="1"/>
</dbReference>
<dbReference type="InterPro" id="IPR002130">
    <property type="entry name" value="Cyclophilin-type_PPIase_dom"/>
</dbReference>
<evidence type="ECO:0000256" key="4">
    <source>
        <dbReference type="SAM" id="Phobius"/>
    </source>
</evidence>
<reference evidence="6" key="1">
    <citation type="journal article" date="2014" name="Genome Biol. Evol.">
        <title>Pangenome evidence for extensive interdomain horizontal transfer affecting lineage core and shell genes in uncultured planktonic thaumarchaeota and euryarchaeota.</title>
        <authorList>
            <person name="Deschamps P."/>
            <person name="Zivanovic Y."/>
            <person name="Moreira D."/>
            <person name="Rodriguez-Valera F."/>
            <person name="Lopez-Garcia P."/>
        </authorList>
    </citation>
    <scope>NUCLEOTIDE SEQUENCE</scope>
</reference>
<dbReference type="AlphaFoldDB" id="A0A075H4R3"/>
<dbReference type="CDD" id="cd00317">
    <property type="entry name" value="cyclophilin"/>
    <property type="match status" value="1"/>
</dbReference>
<dbReference type="EC" id="5.2.1.8" evidence="1"/>
<keyword evidence="4" id="KW-1133">Transmembrane helix</keyword>
<sequence>MNFKFLIISAVIMSGFVGSAFAQQIVQLEPQEFSQQEIDEMKQKAVLITMNGGTFMIEFFPEDAPNTVHNFLKLVESGYYDGIVFHRIIPGFMIQTGDPNTKDPDVDRSLWGQGGPGYQINEEFNTIQHDRGIVSMARSNHVDTAGSQFFIMHEDANHLDGQYTAFGRLIPGIPASFYALDLIAALDTDANNAPLNLLETTILTATILDPYTSSGLKAVDRNQSIIEKEKRGGGITEHYYNGVHKVAFDIPYRWSVTEATGNQFGVVIEPTDLEHNVKAQIEKSGFIPKVVVTAEPRDPMESAGVSPAFFSVQGGDDPEILGNYVFESEDGRKAHIITSTQDLHGTEKGTVQFKIIQLTFINSESQYSIIYVNVTEWFRYELGAWLQTVDNFEIMIDGKMQPIDFDDNPVFRQLIADAKAKPEPESLPPARIGGCLIATATYGSELAPQVQLLREIRDNTVLQTQSGTSFMTAFNQFYYSFSPAIADYERENTVFKETVKLTLTPLLTSLTLLQYADIDSEHEMLGYGIGIILLNVGMYFIAPALLITKIRSFYKLQ</sequence>
<dbReference type="PANTHER" id="PTHR45625:SF4">
    <property type="entry name" value="PEPTIDYLPROLYL ISOMERASE DOMAIN AND WD REPEAT-CONTAINING PROTEIN 1"/>
    <property type="match status" value="1"/>
</dbReference>
<dbReference type="GO" id="GO:0003755">
    <property type="term" value="F:peptidyl-prolyl cis-trans isomerase activity"/>
    <property type="evidence" value="ECO:0007669"/>
    <property type="project" value="UniProtKB-KW"/>
</dbReference>
<evidence type="ECO:0000259" key="5">
    <source>
        <dbReference type="PROSITE" id="PS50072"/>
    </source>
</evidence>
<dbReference type="InterPro" id="IPR049886">
    <property type="entry name" value="CFI_box_CTERM_dom"/>
</dbReference>
<dbReference type="Gene3D" id="2.40.100.10">
    <property type="entry name" value="Cyclophilin-like"/>
    <property type="match status" value="1"/>
</dbReference>
<evidence type="ECO:0000256" key="3">
    <source>
        <dbReference type="ARBA" id="ARBA00023235"/>
    </source>
</evidence>
<feature type="domain" description="PPIase cyclophilin-type" evidence="5">
    <location>
        <begin position="53"/>
        <end position="194"/>
    </location>
</feature>
<dbReference type="EMBL" id="KF900913">
    <property type="protein sequence ID" value="AIF11291.1"/>
    <property type="molecule type" value="Genomic_DNA"/>
</dbReference>
<keyword evidence="4" id="KW-0472">Membrane</keyword>
<dbReference type="InterPro" id="IPR029000">
    <property type="entry name" value="Cyclophilin-like_dom_sf"/>
</dbReference>
<dbReference type="PRINTS" id="PR00153">
    <property type="entry name" value="CSAPPISMRASE"/>
</dbReference>
<dbReference type="SUPFAM" id="SSF50891">
    <property type="entry name" value="Cyclophilin-like"/>
    <property type="match status" value="1"/>
</dbReference>
<dbReference type="InterPro" id="IPR044666">
    <property type="entry name" value="Cyclophilin_A-like"/>
</dbReference>
<dbReference type="NCBIfam" id="NF041770">
    <property type="entry name" value="CFI_box_CTERM"/>
    <property type="match status" value="1"/>
</dbReference>
<dbReference type="PANTHER" id="PTHR45625">
    <property type="entry name" value="PEPTIDYL-PROLYL CIS-TRANS ISOMERASE-RELATED"/>
    <property type="match status" value="1"/>
</dbReference>
<protein>
    <recommendedName>
        <fullName evidence="1">peptidylprolyl isomerase</fullName>
        <ecNumber evidence="1">5.2.1.8</ecNumber>
    </recommendedName>
</protein>
<dbReference type="PROSITE" id="PS50072">
    <property type="entry name" value="CSA_PPIASE_2"/>
    <property type="match status" value="1"/>
</dbReference>
<proteinExistence type="predicted"/>
<evidence type="ECO:0000256" key="1">
    <source>
        <dbReference type="ARBA" id="ARBA00013194"/>
    </source>
</evidence>
<name>A0A075H4R3_9ARCH</name>
<keyword evidence="4" id="KW-0812">Transmembrane</keyword>
<organism evidence="6">
    <name type="scientific">uncultured marine thaumarchaeote KM3_51_E02</name>
    <dbReference type="NCBI Taxonomy" id="1456174"/>
    <lineage>
        <taxon>Archaea</taxon>
        <taxon>Nitrososphaerota</taxon>
        <taxon>environmental samples</taxon>
    </lineage>
</organism>
<feature type="transmembrane region" description="Helical" evidence="4">
    <location>
        <begin position="524"/>
        <end position="547"/>
    </location>
</feature>
<accession>A0A075H4R3</accession>
<evidence type="ECO:0000313" key="6">
    <source>
        <dbReference type="EMBL" id="AIF11291.1"/>
    </source>
</evidence>
<keyword evidence="2" id="KW-0697">Rotamase</keyword>
<keyword evidence="3 6" id="KW-0413">Isomerase</keyword>